<evidence type="ECO:0000259" key="9">
    <source>
        <dbReference type="Pfam" id="PF00593"/>
    </source>
</evidence>
<proteinExistence type="predicted"/>
<evidence type="ECO:0000313" key="10">
    <source>
        <dbReference type="EMBL" id="APR53122.1"/>
    </source>
</evidence>
<dbReference type="KEGG" id="skr:BRX40_12400"/>
<evidence type="ECO:0000256" key="3">
    <source>
        <dbReference type="ARBA" id="ARBA00022452"/>
    </source>
</evidence>
<dbReference type="Proteomes" id="UP000286681">
    <property type="component" value="Unassembled WGS sequence"/>
</dbReference>
<keyword evidence="5" id="KW-0798">TonB box</keyword>
<keyword evidence="2" id="KW-0813">Transport</keyword>
<evidence type="ECO:0000256" key="1">
    <source>
        <dbReference type="ARBA" id="ARBA00004571"/>
    </source>
</evidence>
<feature type="domain" description="TonB-dependent receptor-like beta-barrel" evidence="9">
    <location>
        <begin position="18"/>
        <end position="256"/>
    </location>
</feature>
<name>A0A1L6JB22_9SPHN</name>
<organism evidence="10 12">
    <name type="scientific">Sphingomonas koreensis</name>
    <dbReference type="NCBI Taxonomy" id="93064"/>
    <lineage>
        <taxon>Bacteria</taxon>
        <taxon>Pseudomonadati</taxon>
        <taxon>Pseudomonadota</taxon>
        <taxon>Alphaproteobacteria</taxon>
        <taxon>Sphingomonadales</taxon>
        <taxon>Sphingomonadaceae</taxon>
        <taxon>Sphingomonas</taxon>
    </lineage>
</organism>
<evidence type="ECO:0000256" key="5">
    <source>
        <dbReference type="ARBA" id="ARBA00023077"/>
    </source>
</evidence>
<gene>
    <name evidence="10" type="ORF">BRX40_12400</name>
    <name evidence="11" type="ORF">CA257_07180</name>
</gene>
<keyword evidence="11" id="KW-0675">Receptor</keyword>
<dbReference type="SUPFAM" id="SSF56935">
    <property type="entry name" value="Porins"/>
    <property type="match status" value="1"/>
</dbReference>
<dbReference type="STRING" id="93064.BRX40_12400"/>
<dbReference type="InterPro" id="IPR039426">
    <property type="entry name" value="TonB-dep_rcpt-like"/>
</dbReference>
<dbReference type="InterPro" id="IPR036942">
    <property type="entry name" value="Beta-barrel_TonB_sf"/>
</dbReference>
<reference evidence="10" key="1">
    <citation type="submission" date="2016-12" db="EMBL/GenBank/DDBJ databases">
        <title>Whole genome sequencing of Sphingomonas koreensis.</title>
        <authorList>
            <person name="Conlan S."/>
            <person name="Thomas P.J."/>
            <person name="Mullikin J."/>
            <person name="Palmore T.N."/>
            <person name="Frank K.M."/>
            <person name="Segre J.A."/>
        </authorList>
    </citation>
    <scope>NUCLEOTIDE SEQUENCE</scope>
    <source>
        <strain evidence="10">ABOJV</strain>
    </source>
</reference>
<evidence type="ECO:0000256" key="4">
    <source>
        <dbReference type="ARBA" id="ARBA00022692"/>
    </source>
</evidence>
<dbReference type="GO" id="GO:0009279">
    <property type="term" value="C:cell outer membrane"/>
    <property type="evidence" value="ECO:0007669"/>
    <property type="project" value="UniProtKB-SubCell"/>
</dbReference>
<comment type="subcellular location">
    <subcellularLocation>
        <location evidence="1">Cell outer membrane</location>
        <topology evidence="1">Multi-pass membrane protein</topology>
    </subcellularLocation>
</comment>
<keyword evidence="7" id="KW-0998">Cell outer membrane</keyword>
<keyword evidence="6 8" id="KW-0472">Membrane</keyword>
<evidence type="ECO:0000313" key="13">
    <source>
        <dbReference type="Proteomes" id="UP000286681"/>
    </source>
</evidence>
<dbReference type="GO" id="GO:0015344">
    <property type="term" value="F:siderophore uptake transmembrane transporter activity"/>
    <property type="evidence" value="ECO:0007669"/>
    <property type="project" value="TreeGrafter"/>
</dbReference>
<evidence type="ECO:0000256" key="8">
    <source>
        <dbReference type="SAM" id="Phobius"/>
    </source>
</evidence>
<evidence type="ECO:0000256" key="2">
    <source>
        <dbReference type="ARBA" id="ARBA00022448"/>
    </source>
</evidence>
<evidence type="ECO:0000256" key="6">
    <source>
        <dbReference type="ARBA" id="ARBA00023136"/>
    </source>
</evidence>
<dbReference type="OrthoDB" id="9760333at2"/>
<dbReference type="Proteomes" id="UP000185161">
    <property type="component" value="Chromosome"/>
</dbReference>
<reference evidence="12" key="2">
    <citation type="submission" date="2016-12" db="EMBL/GenBank/DDBJ databases">
        <title>Whole genome sequencing of Sphingomonas sp. ABOJV.</title>
        <authorList>
            <person name="Conlan S."/>
            <person name="Thomas P.J."/>
            <person name="Mullikin J."/>
            <person name="Palmore T.N."/>
            <person name="Frank K.M."/>
            <person name="Segre J.A."/>
        </authorList>
    </citation>
    <scope>NUCLEOTIDE SEQUENCE [LARGE SCALE GENOMIC DNA]</scope>
    <source>
        <strain evidence="12">ABOJV</strain>
    </source>
</reference>
<dbReference type="PANTHER" id="PTHR32552:SF82">
    <property type="entry name" value="FCUA PROTEIN"/>
    <property type="match status" value="1"/>
</dbReference>
<protein>
    <submittedName>
        <fullName evidence="11">TonB-dependent receptor</fullName>
    </submittedName>
</protein>
<dbReference type="InterPro" id="IPR000531">
    <property type="entry name" value="Beta-barrel_TonB"/>
</dbReference>
<dbReference type="Gene3D" id="2.40.170.20">
    <property type="entry name" value="TonB-dependent receptor, beta-barrel domain"/>
    <property type="match status" value="1"/>
</dbReference>
<keyword evidence="4 8" id="KW-0812">Transmembrane</keyword>
<dbReference type="PANTHER" id="PTHR32552">
    <property type="entry name" value="FERRICHROME IRON RECEPTOR-RELATED"/>
    <property type="match status" value="1"/>
</dbReference>
<dbReference type="Pfam" id="PF00593">
    <property type="entry name" value="TonB_dep_Rec_b-barrel"/>
    <property type="match status" value="1"/>
</dbReference>
<dbReference type="RefSeq" id="WP_075151794.1">
    <property type="nucleotide sequence ID" value="NZ_CP018820.1"/>
</dbReference>
<accession>A0A1L6JB22</accession>
<evidence type="ECO:0000256" key="7">
    <source>
        <dbReference type="ARBA" id="ARBA00023237"/>
    </source>
</evidence>
<feature type="transmembrane region" description="Helical" evidence="8">
    <location>
        <begin position="49"/>
        <end position="69"/>
    </location>
</feature>
<evidence type="ECO:0000313" key="11">
    <source>
        <dbReference type="EMBL" id="RSV04698.1"/>
    </source>
</evidence>
<keyword evidence="12" id="KW-1185">Reference proteome</keyword>
<keyword evidence="3" id="KW-1134">Transmembrane beta strand</keyword>
<dbReference type="EMBL" id="QQWO01000005">
    <property type="protein sequence ID" value="RSV04698.1"/>
    <property type="molecule type" value="Genomic_DNA"/>
</dbReference>
<dbReference type="GeneID" id="44133367"/>
<dbReference type="EMBL" id="CP018820">
    <property type="protein sequence ID" value="APR53122.1"/>
    <property type="molecule type" value="Genomic_DNA"/>
</dbReference>
<evidence type="ECO:0000313" key="12">
    <source>
        <dbReference type="Proteomes" id="UP000185161"/>
    </source>
</evidence>
<reference evidence="11 13" key="3">
    <citation type="submission" date="2018-07" db="EMBL/GenBank/DDBJ databases">
        <title>Genomic and Epidemiologic Investigation of an Indolent Hospital Outbreak.</title>
        <authorList>
            <person name="Johnson R.C."/>
            <person name="Deming C."/>
            <person name="Conlan S."/>
            <person name="Zellmer C.J."/>
            <person name="Michelin A.V."/>
            <person name="Lee-Lin S."/>
            <person name="Thomas P.J."/>
            <person name="Park M."/>
            <person name="Weingarten R.A."/>
            <person name="Less J."/>
            <person name="Dekker J.P."/>
            <person name="Frank K.M."/>
            <person name="Musser K.A."/>
            <person name="Mcquiston J.R."/>
            <person name="Henderson D.K."/>
            <person name="Lau A.F."/>
            <person name="Palmore T.N."/>
            <person name="Segre J.A."/>
        </authorList>
    </citation>
    <scope>NUCLEOTIDE SEQUENCE [LARGE SCALE GENOMIC DNA]</scope>
    <source>
        <strain evidence="11 13">SK-NIH.Env10_0317</strain>
    </source>
</reference>
<keyword evidence="8" id="KW-1133">Transmembrane helix</keyword>
<dbReference type="AlphaFoldDB" id="A0A1L6JB22"/>
<sequence>MRQATFGVAYEGRWRNVVELSLGVQRTDYRKTVDLPGAARHAERRDRPWLFNVAAAGFLSDGIALYVGYTRGLEESGIAPINAANRNEALPAIRTSQADAGIRWTLNKRMKLVAGVFDVRKPYFNTDEANIFAILGDVRHRGAEISLAGSPIDSVSLIAGAVLMRPRVTGQGVELGRVGEIPLNQPARVLRANAEWRPGFLPGFSIDGAIANFGRRAASRDNLVFVPGYTLIDLGLRYRFKIGTAPATLRFQVANVTNTFAWNIVGSNSYGLTDKRRALLFLAADF</sequence>